<evidence type="ECO:0000313" key="6">
    <source>
        <dbReference type="Proteomes" id="UP000886886"/>
    </source>
</evidence>
<comment type="similarity">
    <text evidence="2">Belongs to the bacterial solute-binding protein 2 family.</text>
</comment>
<evidence type="ECO:0000256" key="2">
    <source>
        <dbReference type="ARBA" id="ARBA00007639"/>
    </source>
</evidence>
<accession>A0A9D0ZVK7</accession>
<dbReference type="GO" id="GO:0030313">
    <property type="term" value="C:cell envelope"/>
    <property type="evidence" value="ECO:0007669"/>
    <property type="project" value="UniProtKB-SubCell"/>
</dbReference>
<evidence type="ECO:0000256" key="3">
    <source>
        <dbReference type="ARBA" id="ARBA00022729"/>
    </source>
</evidence>
<evidence type="ECO:0000259" key="4">
    <source>
        <dbReference type="Pfam" id="PF13407"/>
    </source>
</evidence>
<keyword evidence="3" id="KW-0732">Signal</keyword>
<feature type="domain" description="Periplasmic binding protein" evidence="4">
    <location>
        <begin position="2"/>
        <end position="225"/>
    </location>
</feature>
<dbReference type="Gene3D" id="3.40.50.2300">
    <property type="match status" value="2"/>
</dbReference>
<dbReference type="Pfam" id="PF13407">
    <property type="entry name" value="Peripla_BP_4"/>
    <property type="match status" value="1"/>
</dbReference>
<dbReference type="PANTHER" id="PTHR46847">
    <property type="entry name" value="D-ALLOSE-BINDING PERIPLASMIC PROTEIN-RELATED"/>
    <property type="match status" value="1"/>
</dbReference>
<dbReference type="SUPFAM" id="SSF53822">
    <property type="entry name" value="Periplasmic binding protein-like I"/>
    <property type="match status" value="1"/>
</dbReference>
<reference evidence="5" key="1">
    <citation type="submission" date="2020-10" db="EMBL/GenBank/DDBJ databases">
        <authorList>
            <person name="Gilroy R."/>
        </authorList>
    </citation>
    <scope>NUCLEOTIDE SEQUENCE</scope>
    <source>
        <strain evidence="5">ChiSjej3B21-11622</strain>
    </source>
</reference>
<name>A0A9D0ZVK7_9FIRM</name>
<dbReference type="Proteomes" id="UP000886886">
    <property type="component" value="Unassembled WGS sequence"/>
</dbReference>
<protein>
    <submittedName>
        <fullName evidence="5">Sugar ABC transporter substrate-binding protein</fullName>
    </submittedName>
</protein>
<sequence>LQYAQWDVEKQQEQMREFIEEEVDAIILCPVNAKSFLNVLRDARNAGIPVINLNMKVDTVSSEYIATYVGSSSSEQAALAAELVIDYFDGGEGKVGIIEGAPGSDPAIYRTQTFLEEVNTYPNIEVVGIICGQWSRNTAGLAAMDLLNRDDEIDLIYCHDSNMAMGAYEMLEEMGMEDEVKVIGVGNSEEYMEAVKDGKLYGIVTQPVDYEAEYAWITAKKAAKGSRLRPWYKNPVEVVTRENVEGYRSPMEVE</sequence>
<dbReference type="InterPro" id="IPR025997">
    <property type="entry name" value="SBP_2_dom"/>
</dbReference>
<gene>
    <name evidence="5" type="ORF">IAB26_02975</name>
</gene>
<evidence type="ECO:0000256" key="1">
    <source>
        <dbReference type="ARBA" id="ARBA00004196"/>
    </source>
</evidence>
<reference evidence="5" key="2">
    <citation type="journal article" date="2021" name="PeerJ">
        <title>Extensive microbial diversity within the chicken gut microbiome revealed by metagenomics and culture.</title>
        <authorList>
            <person name="Gilroy R."/>
            <person name="Ravi A."/>
            <person name="Getino M."/>
            <person name="Pursley I."/>
            <person name="Horton D.L."/>
            <person name="Alikhan N.F."/>
            <person name="Baker D."/>
            <person name="Gharbi K."/>
            <person name="Hall N."/>
            <person name="Watson M."/>
            <person name="Adriaenssens E.M."/>
            <person name="Foster-Nyarko E."/>
            <person name="Jarju S."/>
            <person name="Secka A."/>
            <person name="Antonio M."/>
            <person name="Oren A."/>
            <person name="Chaudhuri R.R."/>
            <person name="La Ragione R."/>
            <person name="Hildebrand F."/>
            <person name="Pallen M.J."/>
        </authorList>
    </citation>
    <scope>NUCLEOTIDE SEQUENCE</scope>
    <source>
        <strain evidence="5">ChiSjej3B21-11622</strain>
    </source>
</reference>
<dbReference type="CDD" id="cd01536">
    <property type="entry name" value="PBP1_ABC_sugar_binding-like"/>
    <property type="match status" value="1"/>
</dbReference>
<dbReference type="EMBL" id="DVFT01000041">
    <property type="protein sequence ID" value="HIQ95503.1"/>
    <property type="molecule type" value="Genomic_DNA"/>
</dbReference>
<dbReference type="AlphaFoldDB" id="A0A9D0ZVK7"/>
<comment type="subcellular location">
    <subcellularLocation>
        <location evidence="1">Cell envelope</location>
    </subcellularLocation>
</comment>
<evidence type="ECO:0000313" key="5">
    <source>
        <dbReference type="EMBL" id="HIQ95503.1"/>
    </source>
</evidence>
<dbReference type="GO" id="GO:0030246">
    <property type="term" value="F:carbohydrate binding"/>
    <property type="evidence" value="ECO:0007669"/>
    <property type="project" value="UniProtKB-ARBA"/>
</dbReference>
<proteinExistence type="inferred from homology"/>
<dbReference type="PANTHER" id="PTHR46847:SF1">
    <property type="entry name" value="D-ALLOSE-BINDING PERIPLASMIC PROTEIN-RELATED"/>
    <property type="match status" value="1"/>
</dbReference>
<organism evidence="5 6">
    <name type="scientific">Candidatus Limivivens merdigallinarum</name>
    <dbReference type="NCBI Taxonomy" id="2840859"/>
    <lineage>
        <taxon>Bacteria</taxon>
        <taxon>Bacillati</taxon>
        <taxon>Bacillota</taxon>
        <taxon>Clostridia</taxon>
        <taxon>Lachnospirales</taxon>
        <taxon>Lachnospiraceae</taxon>
        <taxon>Lachnospiraceae incertae sedis</taxon>
        <taxon>Candidatus Limivivens</taxon>
    </lineage>
</organism>
<comment type="caution">
    <text evidence="5">The sequence shown here is derived from an EMBL/GenBank/DDBJ whole genome shotgun (WGS) entry which is preliminary data.</text>
</comment>
<dbReference type="InterPro" id="IPR028082">
    <property type="entry name" value="Peripla_BP_I"/>
</dbReference>
<feature type="non-terminal residue" evidence="5">
    <location>
        <position position="1"/>
    </location>
</feature>